<sequence>MKASSSRTGDKRPMRNLKPPERFWLLVKMALKKRNLINSHNGRRKIACNLTNFTYDPLISCGRKECHLLGLKNVF</sequence>
<name>A0A2J8LF95_PANTR</name>
<dbReference type="Proteomes" id="UP000236370">
    <property type="component" value="Unassembled WGS sequence"/>
</dbReference>
<proteinExistence type="predicted"/>
<organism evidence="1 2">
    <name type="scientific">Pan troglodytes</name>
    <name type="common">Chimpanzee</name>
    <dbReference type="NCBI Taxonomy" id="9598"/>
    <lineage>
        <taxon>Eukaryota</taxon>
        <taxon>Metazoa</taxon>
        <taxon>Chordata</taxon>
        <taxon>Craniata</taxon>
        <taxon>Vertebrata</taxon>
        <taxon>Euteleostomi</taxon>
        <taxon>Mammalia</taxon>
        <taxon>Eutheria</taxon>
        <taxon>Euarchontoglires</taxon>
        <taxon>Primates</taxon>
        <taxon>Haplorrhini</taxon>
        <taxon>Catarrhini</taxon>
        <taxon>Hominidae</taxon>
        <taxon>Pan</taxon>
    </lineage>
</organism>
<evidence type="ECO:0000313" key="2">
    <source>
        <dbReference type="Proteomes" id="UP000236370"/>
    </source>
</evidence>
<dbReference type="AlphaFoldDB" id="A0A2J8LF95"/>
<gene>
    <name evidence="1" type="ORF">CK820_G0029155</name>
</gene>
<comment type="caution">
    <text evidence="1">The sequence shown here is derived from an EMBL/GenBank/DDBJ whole genome shotgun (WGS) entry which is preliminary data.</text>
</comment>
<evidence type="ECO:0000313" key="1">
    <source>
        <dbReference type="EMBL" id="PNI45938.1"/>
    </source>
</evidence>
<reference evidence="1 2" key="1">
    <citation type="submission" date="2017-12" db="EMBL/GenBank/DDBJ databases">
        <title>High-resolution comparative analysis of great ape genomes.</title>
        <authorList>
            <person name="Pollen A."/>
            <person name="Hastie A."/>
            <person name="Hormozdiari F."/>
            <person name="Dougherty M."/>
            <person name="Liu R."/>
            <person name="Chaisson M."/>
            <person name="Hoppe E."/>
            <person name="Hill C."/>
            <person name="Pang A."/>
            <person name="Hillier L."/>
            <person name="Baker C."/>
            <person name="Armstrong J."/>
            <person name="Shendure J."/>
            <person name="Paten B."/>
            <person name="Wilson R."/>
            <person name="Chao H."/>
            <person name="Schneider V."/>
            <person name="Ventura M."/>
            <person name="Kronenberg Z."/>
            <person name="Murali S."/>
            <person name="Gordon D."/>
            <person name="Cantsilieris S."/>
            <person name="Munson K."/>
            <person name="Nelson B."/>
            <person name="Raja A."/>
            <person name="Underwood J."/>
            <person name="Diekhans M."/>
            <person name="Fiddes I."/>
            <person name="Haussler D."/>
            <person name="Eichler E."/>
        </authorList>
    </citation>
    <scope>NUCLEOTIDE SEQUENCE [LARGE SCALE GENOMIC DNA]</scope>
    <source>
        <strain evidence="1">Yerkes chimp pedigree #C0471</strain>
    </source>
</reference>
<dbReference type="EMBL" id="NBAG03000294">
    <property type="protein sequence ID" value="PNI45938.1"/>
    <property type="molecule type" value="Genomic_DNA"/>
</dbReference>
<protein>
    <submittedName>
        <fullName evidence="1">Uncharacterized protein</fullName>
    </submittedName>
</protein>
<accession>A0A2J8LF95</accession>